<evidence type="ECO:0000313" key="5">
    <source>
        <dbReference type="EMBL" id="QJR11026.1"/>
    </source>
</evidence>
<dbReference type="EMBL" id="CP053069">
    <property type="protein sequence ID" value="QJR11026.1"/>
    <property type="molecule type" value="Genomic_DNA"/>
</dbReference>
<proteinExistence type="inferred from homology"/>
<feature type="chain" id="PRO_5027011396" description="Leucine-binding protein domain-containing protein" evidence="3">
    <location>
        <begin position="22"/>
        <end position="374"/>
    </location>
</feature>
<organism evidence="5 6">
    <name type="scientific">Usitatibacter rugosus</name>
    <dbReference type="NCBI Taxonomy" id="2732067"/>
    <lineage>
        <taxon>Bacteria</taxon>
        <taxon>Pseudomonadati</taxon>
        <taxon>Pseudomonadota</taxon>
        <taxon>Betaproteobacteria</taxon>
        <taxon>Nitrosomonadales</taxon>
        <taxon>Usitatibacteraceae</taxon>
        <taxon>Usitatibacter</taxon>
    </lineage>
</organism>
<evidence type="ECO:0000256" key="3">
    <source>
        <dbReference type="SAM" id="SignalP"/>
    </source>
</evidence>
<sequence length="374" mass="39834">MRRLMMLACAGMLSLTFHSHAQIKVGISGPLQGPNSGSMLEVVKGAEIYFNSVNDKGGIGGQKIQLLARDDNFEVDKTVAVVKKLVIEDKVTALLLVRGTPHNQAILPIIAEHKVPLIGPSTGAMVFHKPVNPYVFNVRTAYQLEAATLIDLLKTSGMQRISILYVDDGFGKDVLEGLKTGLATAKLQATAIVPFDRTLNSKDSIDIMKPSMTEALKGDPQIVIVVGAGLAVKNSLLAIRSSGSLATLATLSNNASTAFMKLLSPHGRGVIVSQVFPDERSLTSPFVREAQQTAFKAKVSLTPGMMEGYAAAKVLVQGLRGAGSSPTRASLVTALDSMKAFDLGDLVIGYSPTDHTGLEMTDLSMITKDKGFQR</sequence>
<dbReference type="InterPro" id="IPR028082">
    <property type="entry name" value="Peripla_BP_I"/>
</dbReference>
<evidence type="ECO:0000259" key="4">
    <source>
        <dbReference type="Pfam" id="PF13458"/>
    </source>
</evidence>
<feature type="signal peptide" evidence="3">
    <location>
        <begin position="1"/>
        <end position="21"/>
    </location>
</feature>
<dbReference type="SUPFAM" id="SSF53822">
    <property type="entry name" value="Periplasmic binding protein-like I"/>
    <property type="match status" value="1"/>
</dbReference>
<evidence type="ECO:0000256" key="1">
    <source>
        <dbReference type="ARBA" id="ARBA00010062"/>
    </source>
</evidence>
<dbReference type="PANTHER" id="PTHR47235:SF1">
    <property type="entry name" value="BLR6548 PROTEIN"/>
    <property type="match status" value="1"/>
</dbReference>
<dbReference type="Pfam" id="PF13458">
    <property type="entry name" value="Peripla_BP_6"/>
    <property type="match status" value="1"/>
</dbReference>
<reference evidence="5 6" key="1">
    <citation type="submission" date="2020-04" db="EMBL/GenBank/DDBJ databases">
        <title>Usitatibacter rugosus gen. nov., sp. nov. and Usitatibacter palustris sp. nov., novel members of Usitatibacteraceae fam. nov. within the order Nitrosomonadales isolated from soil.</title>
        <authorList>
            <person name="Huber K.J."/>
            <person name="Neumann-Schaal M."/>
            <person name="Geppert A."/>
            <person name="Luckner M."/>
            <person name="Wanner G."/>
            <person name="Overmann J."/>
        </authorList>
    </citation>
    <scope>NUCLEOTIDE SEQUENCE [LARGE SCALE GENOMIC DNA]</scope>
    <source>
        <strain evidence="5 6">0125_3</strain>
    </source>
</reference>
<evidence type="ECO:0000313" key="6">
    <source>
        <dbReference type="Proteomes" id="UP000501534"/>
    </source>
</evidence>
<dbReference type="CDD" id="cd06326">
    <property type="entry name" value="PBP1_ABC_ligand_binding-like"/>
    <property type="match status" value="1"/>
</dbReference>
<keyword evidence="2 3" id="KW-0732">Signal</keyword>
<gene>
    <name evidence="5" type="ORF">DSM104443_02097</name>
</gene>
<dbReference type="AlphaFoldDB" id="A0A6M4GV34"/>
<dbReference type="Proteomes" id="UP000501534">
    <property type="component" value="Chromosome"/>
</dbReference>
<name>A0A6M4GV34_9PROT</name>
<comment type="similarity">
    <text evidence="1">Belongs to the leucine-binding protein family.</text>
</comment>
<keyword evidence="6" id="KW-1185">Reference proteome</keyword>
<dbReference type="PANTHER" id="PTHR47235">
    <property type="entry name" value="BLR6548 PROTEIN"/>
    <property type="match status" value="1"/>
</dbReference>
<evidence type="ECO:0000256" key="2">
    <source>
        <dbReference type="ARBA" id="ARBA00022729"/>
    </source>
</evidence>
<accession>A0A6M4GV34</accession>
<feature type="domain" description="Leucine-binding protein" evidence="4">
    <location>
        <begin position="22"/>
        <end position="357"/>
    </location>
</feature>
<protein>
    <recommendedName>
        <fullName evidence="4">Leucine-binding protein domain-containing protein</fullName>
    </recommendedName>
</protein>
<dbReference type="KEGG" id="uru:DSM104443_02097"/>
<dbReference type="RefSeq" id="WP_171092018.1">
    <property type="nucleotide sequence ID" value="NZ_CP053069.1"/>
</dbReference>
<dbReference type="Gene3D" id="3.40.50.2300">
    <property type="match status" value="2"/>
</dbReference>
<dbReference type="InterPro" id="IPR028081">
    <property type="entry name" value="Leu-bd"/>
</dbReference>